<proteinExistence type="predicted"/>
<protein>
    <submittedName>
        <fullName evidence="1">Uncharacterized protein</fullName>
    </submittedName>
</protein>
<gene>
    <name evidence="1" type="ORF">LCGC14_1775920</name>
</gene>
<dbReference type="InterPro" id="IPR055673">
    <property type="entry name" value="DUF7249"/>
</dbReference>
<accession>A0A0F9GX28</accession>
<sequence length="115" mass="13612">MSDEYNGWTNRETWALNLWLGNDQGLYLATQEVADNAYEDCGNWYAKRGWDFERDDAQFRVGEEIVKWVGEFLWETMDVTEYQEMRYDVGSLWRVDEQELGEAWIAEDDCEVGST</sequence>
<reference evidence="1" key="1">
    <citation type="journal article" date="2015" name="Nature">
        <title>Complex archaea that bridge the gap between prokaryotes and eukaryotes.</title>
        <authorList>
            <person name="Spang A."/>
            <person name="Saw J.H."/>
            <person name="Jorgensen S.L."/>
            <person name="Zaremba-Niedzwiedzka K."/>
            <person name="Martijn J."/>
            <person name="Lind A.E."/>
            <person name="van Eijk R."/>
            <person name="Schleper C."/>
            <person name="Guy L."/>
            <person name="Ettema T.J."/>
        </authorList>
    </citation>
    <scope>NUCLEOTIDE SEQUENCE</scope>
</reference>
<name>A0A0F9GX28_9ZZZZ</name>
<evidence type="ECO:0000313" key="1">
    <source>
        <dbReference type="EMBL" id="KKM03294.1"/>
    </source>
</evidence>
<dbReference type="EMBL" id="LAZR01016718">
    <property type="protein sequence ID" value="KKM03294.1"/>
    <property type="molecule type" value="Genomic_DNA"/>
</dbReference>
<comment type="caution">
    <text evidence="1">The sequence shown here is derived from an EMBL/GenBank/DDBJ whole genome shotgun (WGS) entry which is preliminary data.</text>
</comment>
<dbReference type="AlphaFoldDB" id="A0A0F9GX28"/>
<dbReference type="Pfam" id="PF23907">
    <property type="entry name" value="DUF7249"/>
    <property type="match status" value="1"/>
</dbReference>
<organism evidence="1">
    <name type="scientific">marine sediment metagenome</name>
    <dbReference type="NCBI Taxonomy" id="412755"/>
    <lineage>
        <taxon>unclassified sequences</taxon>
        <taxon>metagenomes</taxon>
        <taxon>ecological metagenomes</taxon>
    </lineage>
</organism>